<feature type="domain" description="Alpha-D-phosphohexomutase alpha/beta/alpha" evidence="11">
    <location>
        <begin position="257"/>
        <end position="360"/>
    </location>
</feature>
<dbReference type="PROSITE" id="PS00710">
    <property type="entry name" value="PGM_PMM"/>
    <property type="match status" value="1"/>
</dbReference>
<dbReference type="SUPFAM" id="SSF53738">
    <property type="entry name" value="Phosphoglucomutase, first 3 domains"/>
    <property type="match status" value="3"/>
</dbReference>
<dbReference type="PRINTS" id="PR00509">
    <property type="entry name" value="PGMPMM"/>
</dbReference>
<dbReference type="InterPro" id="IPR036900">
    <property type="entry name" value="A-D-PHexomutase_C_sf"/>
</dbReference>
<dbReference type="InterPro" id="IPR005844">
    <property type="entry name" value="A-D-PHexomutase_a/b/a-I"/>
</dbReference>
<gene>
    <name evidence="12" type="ORF">H261_07036</name>
</gene>
<dbReference type="EMBL" id="AONQ01000014">
    <property type="protein sequence ID" value="EME70641.1"/>
    <property type="molecule type" value="Genomic_DNA"/>
</dbReference>
<keyword evidence="5 7" id="KW-0460">Magnesium</keyword>
<evidence type="ECO:0000256" key="2">
    <source>
        <dbReference type="ARBA" id="ARBA00010231"/>
    </source>
</evidence>
<dbReference type="InterPro" id="IPR016066">
    <property type="entry name" value="A-D-PHexomutase_CS"/>
</dbReference>
<evidence type="ECO:0000256" key="3">
    <source>
        <dbReference type="ARBA" id="ARBA00022553"/>
    </source>
</evidence>
<evidence type="ECO:0000259" key="10">
    <source>
        <dbReference type="Pfam" id="PF02879"/>
    </source>
</evidence>
<accession>M2YCC6</accession>
<dbReference type="STRING" id="1244869.H261_07036"/>
<organism evidence="12 13">
    <name type="scientific">Paramagnetospirillum caucaseum</name>
    <dbReference type="NCBI Taxonomy" id="1244869"/>
    <lineage>
        <taxon>Bacteria</taxon>
        <taxon>Pseudomonadati</taxon>
        <taxon>Pseudomonadota</taxon>
        <taxon>Alphaproteobacteria</taxon>
        <taxon>Rhodospirillales</taxon>
        <taxon>Magnetospirillaceae</taxon>
        <taxon>Paramagnetospirillum</taxon>
    </lineage>
</organism>
<dbReference type="Pfam" id="PF02878">
    <property type="entry name" value="PGM_PMM_I"/>
    <property type="match status" value="1"/>
</dbReference>
<dbReference type="InterPro" id="IPR005845">
    <property type="entry name" value="A-D-PHexomutase_a/b/a-II"/>
</dbReference>
<dbReference type="InterPro" id="IPR005841">
    <property type="entry name" value="Alpha-D-phosphohexomutase_SF"/>
</dbReference>
<evidence type="ECO:0000256" key="4">
    <source>
        <dbReference type="ARBA" id="ARBA00022723"/>
    </source>
</evidence>
<keyword evidence="4 7" id="KW-0479">Metal-binding</keyword>
<protein>
    <submittedName>
        <fullName evidence="12">Phosphomannomutase</fullName>
    </submittedName>
</protein>
<dbReference type="PANTHER" id="PTHR43771:SF2">
    <property type="entry name" value="PHOSPHOMANNOMUTASE_PHOSPHOGLUCOMUTASE"/>
    <property type="match status" value="1"/>
</dbReference>
<evidence type="ECO:0000259" key="9">
    <source>
        <dbReference type="Pfam" id="PF02878"/>
    </source>
</evidence>
<feature type="domain" description="Alpha-D-phosphohexomutase alpha/beta/alpha" evidence="9">
    <location>
        <begin position="11"/>
        <end position="140"/>
    </location>
</feature>
<dbReference type="GO" id="GO:0005975">
    <property type="term" value="P:carbohydrate metabolic process"/>
    <property type="evidence" value="ECO:0007669"/>
    <property type="project" value="InterPro"/>
</dbReference>
<evidence type="ECO:0000313" key="12">
    <source>
        <dbReference type="EMBL" id="EME70641.1"/>
    </source>
</evidence>
<dbReference type="eggNOG" id="COG1109">
    <property type="taxonomic scope" value="Bacteria"/>
</dbReference>
<dbReference type="InterPro" id="IPR016055">
    <property type="entry name" value="A-D-PHexomutase_a/b/a-I/II/III"/>
</dbReference>
<feature type="domain" description="Alpha-D-phosphohexomutase alpha/beta/alpha" evidence="10">
    <location>
        <begin position="154"/>
        <end position="252"/>
    </location>
</feature>
<dbReference type="Gene3D" id="3.30.310.50">
    <property type="entry name" value="Alpha-D-phosphohexomutase, C-terminal domain"/>
    <property type="match status" value="1"/>
</dbReference>
<evidence type="ECO:0000256" key="5">
    <source>
        <dbReference type="ARBA" id="ARBA00022842"/>
    </source>
</evidence>
<dbReference type="RefSeq" id="WP_008615795.1">
    <property type="nucleotide sequence ID" value="NZ_AONQ01000014.1"/>
</dbReference>
<name>M2YCC6_9PROT</name>
<dbReference type="NCBIfam" id="NF046027">
    <property type="entry name" value="PhglucPhmanMutPgmG"/>
    <property type="match status" value="1"/>
</dbReference>
<evidence type="ECO:0000256" key="6">
    <source>
        <dbReference type="ARBA" id="ARBA00023235"/>
    </source>
</evidence>
<keyword evidence="6" id="KW-0413">Isomerase</keyword>
<dbReference type="Pfam" id="PF00408">
    <property type="entry name" value="PGM_PMM_IV"/>
    <property type="match status" value="1"/>
</dbReference>
<proteinExistence type="inferred from homology"/>
<dbReference type="OrthoDB" id="9803322at2"/>
<comment type="similarity">
    <text evidence="2 7">Belongs to the phosphohexose mutase family.</text>
</comment>
<dbReference type="InterPro" id="IPR005843">
    <property type="entry name" value="A-D-PHexomutase_C"/>
</dbReference>
<dbReference type="Gene3D" id="3.40.120.10">
    <property type="entry name" value="Alpha-D-Glucose-1,6-Bisphosphate, subunit A, domain 3"/>
    <property type="match status" value="3"/>
</dbReference>
<dbReference type="PANTHER" id="PTHR43771">
    <property type="entry name" value="PHOSPHOMANNOMUTASE"/>
    <property type="match status" value="1"/>
</dbReference>
<evidence type="ECO:0000259" key="8">
    <source>
        <dbReference type="Pfam" id="PF00408"/>
    </source>
</evidence>
<evidence type="ECO:0000256" key="7">
    <source>
        <dbReference type="RuleBase" id="RU004326"/>
    </source>
</evidence>
<reference evidence="12 13" key="1">
    <citation type="journal article" date="2014" name="Genome Announc.">
        <title>Draft Genome Sequence of Magnetospirillum sp. Strain SO-1, a Freshwater Magnetotactic Bacterium Isolated from the Ol'khovka River, Russia.</title>
        <authorList>
            <person name="Grouzdev D.S."/>
            <person name="Dziuba M.V."/>
            <person name="Sukhacheva M.S."/>
            <person name="Mardanov A.V."/>
            <person name="Beletskiy A.V."/>
            <person name="Kuznetsov B.B."/>
            <person name="Skryabin K.G."/>
        </authorList>
    </citation>
    <scope>NUCLEOTIDE SEQUENCE [LARGE SCALE GENOMIC DNA]</scope>
    <source>
        <strain evidence="12 13">SO-1</strain>
    </source>
</reference>
<keyword evidence="13" id="KW-1185">Reference proteome</keyword>
<dbReference type="GO" id="GO:0000287">
    <property type="term" value="F:magnesium ion binding"/>
    <property type="evidence" value="ECO:0007669"/>
    <property type="project" value="InterPro"/>
</dbReference>
<evidence type="ECO:0000256" key="1">
    <source>
        <dbReference type="ARBA" id="ARBA00001946"/>
    </source>
</evidence>
<comment type="caution">
    <text evidence="12">The sequence shown here is derived from an EMBL/GenBank/DDBJ whole genome shotgun (WGS) entry which is preliminary data.</text>
</comment>
<dbReference type="SUPFAM" id="SSF55957">
    <property type="entry name" value="Phosphoglucomutase, C-terminal domain"/>
    <property type="match status" value="1"/>
</dbReference>
<dbReference type="PATRIC" id="fig|1244869.3.peg.1420"/>
<sequence>MTAHTFHPTILREYDIRGIVGETLFAADAEAIGKAFGTRMRRNGGHVVALGWDGRLSSPEMAEALTRGLIASGCTVRRIGRGPTPMLYFAAKVRDADGGIMVTGSHNPPNHNGFKMVLAGRPFFGADIQSLGAIAFAGDFATGEGKAIEDSVFEEYVSRLAQDYDGERDLRVVWDCGNGATGEVLHALVKRLPGTHTVLFGEIDGRFPNHHPDPTEPHNLVALQDKVLTESAHLGIAFDGDGDRIGVVDGEGRILYGDQILVILAEDLLKTQPGATVIADVKASRVFFDEVRRMGGNPIMGRTGHSLIKTQMAETGAPLAGEMSGHIFFADRYYGFDDALYAAIRLLGIVARWDHMTIGQRRDHLPHMVNTPELRFDCPEERKFAVVAEVRARLEAEGADFSAIDGVRVDTMDGWWLLRASNTQAVLVARCEAASPEGLKRLRRTLADQLAASGVSLGPTH</sequence>
<dbReference type="AlphaFoldDB" id="M2YCC6"/>
<evidence type="ECO:0000259" key="11">
    <source>
        <dbReference type="Pfam" id="PF02880"/>
    </source>
</evidence>
<dbReference type="Pfam" id="PF02879">
    <property type="entry name" value="PGM_PMM_II"/>
    <property type="match status" value="1"/>
</dbReference>
<dbReference type="CDD" id="cd03089">
    <property type="entry name" value="PMM_PGM"/>
    <property type="match status" value="1"/>
</dbReference>
<keyword evidence="3" id="KW-0597">Phosphoprotein</keyword>
<dbReference type="InterPro" id="IPR005846">
    <property type="entry name" value="A-D-PHexomutase_a/b/a-III"/>
</dbReference>
<feature type="domain" description="Alpha-D-phosphohexomutase C-terminal" evidence="8">
    <location>
        <begin position="373"/>
        <end position="448"/>
    </location>
</feature>
<dbReference type="Proteomes" id="UP000011744">
    <property type="component" value="Unassembled WGS sequence"/>
</dbReference>
<dbReference type="Pfam" id="PF02880">
    <property type="entry name" value="PGM_PMM_III"/>
    <property type="match status" value="1"/>
</dbReference>
<evidence type="ECO:0000313" key="13">
    <source>
        <dbReference type="Proteomes" id="UP000011744"/>
    </source>
</evidence>
<dbReference type="GO" id="GO:0016868">
    <property type="term" value="F:intramolecular phosphotransferase activity"/>
    <property type="evidence" value="ECO:0007669"/>
    <property type="project" value="InterPro"/>
</dbReference>
<comment type="cofactor">
    <cofactor evidence="1">
        <name>Mg(2+)</name>
        <dbReference type="ChEBI" id="CHEBI:18420"/>
    </cofactor>
</comment>